<dbReference type="Pfam" id="PF08282">
    <property type="entry name" value="Hydrolase_3"/>
    <property type="match status" value="1"/>
</dbReference>
<sequence length="288" mass="32305">MIKLFVSDMDGTLLNAEHMISDKTAAAVRKLEEAGIEFMIATGRTYASAKPLLQMHNIQSEMINLNGAAIYSDSGELVHSIPLNSQIIQDMFTYLNEANINYSLMTAREFYTHDVEGFLKRMTRFFDEQTVEILTDIHTKSADSSDAQFLADMDFLRDLKDYTLTHHNPPLKLMVLSPDTRELEAFRNRFEENPLIDITSSSPDNLEITSHLAQKGLAVENYAAKRGYSMDEVLTIGDSLNDRSMLQMAGHSYAMANASAEVKAMAKEIAPSHREDGVAWVIEQILAN</sequence>
<dbReference type="AlphaFoldDB" id="A0A347WNI4"/>
<dbReference type="SFLD" id="SFLDG01140">
    <property type="entry name" value="C2.B:_Phosphomannomutase_and_P"/>
    <property type="match status" value="1"/>
</dbReference>
<dbReference type="PANTHER" id="PTHR10000:SF55">
    <property type="entry name" value="5-AMINO-6-(5-PHOSPHO-D-RIBITYLAMINO)URACIL PHOSPHATASE YCSE"/>
    <property type="match status" value="1"/>
</dbReference>
<dbReference type="KEGG" id="abae:CL176_11890"/>
<evidence type="ECO:0000313" key="2">
    <source>
        <dbReference type="Proteomes" id="UP000263232"/>
    </source>
</evidence>
<dbReference type="SFLD" id="SFLDG01144">
    <property type="entry name" value="C2.B.4:_PGP_Like"/>
    <property type="match status" value="1"/>
</dbReference>
<protein>
    <recommendedName>
        <fullName evidence="3">Haloacid dehalogenase</fullName>
    </recommendedName>
</protein>
<dbReference type="Gene3D" id="3.30.1240.10">
    <property type="match status" value="1"/>
</dbReference>
<dbReference type="InterPro" id="IPR006379">
    <property type="entry name" value="HAD-SF_hydro_IIB"/>
</dbReference>
<dbReference type="InterPro" id="IPR036412">
    <property type="entry name" value="HAD-like_sf"/>
</dbReference>
<dbReference type="CDD" id="cd07516">
    <property type="entry name" value="HAD_Pase"/>
    <property type="match status" value="1"/>
</dbReference>
<accession>A0A347WNI4</accession>
<dbReference type="PANTHER" id="PTHR10000">
    <property type="entry name" value="PHOSPHOSERINE PHOSPHATASE"/>
    <property type="match status" value="1"/>
</dbReference>
<evidence type="ECO:0000313" key="1">
    <source>
        <dbReference type="EMBL" id="AXY26641.1"/>
    </source>
</evidence>
<dbReference type="EMBL" id="CP023434">
    <property type="protein sequence ID" value="AXY26641.1"/>
    <property type="molecule type" value="Genomic_DNA"/>
</dbReference>
<dbReference type="NCBIfam" id="TIGR01484">
    <property type="entry name" value="HAD-SF-IIB"/>
    <property type="match status" value="1"/>
</dbReference>
<organism evidence="1 2">
    <name type="scientific">Suicoccus acidiformans</name>
    <dbReference type="NCBI Taxonomy" id="2036206"/>
    <lineage>
        <taxon>Bacteria</taxon>
        <taxon>Bacillati</taxon>
        <taxon>Bacillota</taxon>
        <taxon>Bacilli</taxon>
        <taxon>Lactobacillales</taxon>
        <taxon>Aerococcaceae</taxon>
        <taxon>Suicoccus</taxon>
    </lineage>
</organism>
<dbReference type="GO" id="GO:0005829">
    <property type="term" value="C:cytosol"/>
    <property type="evidence" value="ECO:0007669"/>
    <property type="project" value="TreeGrafter"/>
</dbReference>
<keyword evidence="2" id="KW-1185">Reference proteome</keyword>
<dbReference type="Proteomes" id="UP000263232">
    <property type="component" value="Chromosome"/>
</dbReference>
<name>A0A347WNI4_9LACT</name>
<evidence type="ECO:0008006" key="3">
    <source>
        <dbReference type="Google" id="ProtNLM"/>
    </source>
</evidence>
<dbReference type="Gene3D" id="3.40.50.1000">
    <property type="entry name" value="HAD superfamily/HAD-like"/>
    <property type="match status" value="1"/>
</dbReference>
<dbReference type="SUPFAM" id="SSF56784">
    <property type="entry name" value="HAD-like"/>
    <property type="match status" value="1"/>
</dbReference>
<dbReference type="PROSITE" id="PS01228">
    <property type="entry name" value="COF_1"/>
    <property type="match status" value="1"/>
</dbReference>
<dbReference type="NCBIfam" id="TIGR00099">
    <property type="entry name" value="Cof-subfamily"/>
    <property type="match status" value="1"/>
</dbReference>
<dbReference type="RefSeq" id="WP_118991495.1">
    <property type="nucleotide sequence ID" value="NZ_CP023434.1"/>
</dbReference>
<dbReference type="OrthoDB" id="9806027at2"/>
<dbReference type="InterPro" id="IPR000150">
    <property type="entry name" value="Cof"/>
</dbReference>
<gene>
    <name evidence="1" type="ORF">CL176_11890</name>
</gene>
<dbReference type="SFLD" id="SFLDS00003">
    <property type="entry name" value="Haloacid_Dehalogenase"/>
    <property type="match status" value="1"/>
</dbReference>
<proteinExistence type="predicted"/>
<dbReference type="PROSITE" id="PS01229">
    <property type="entry name" value="COF_2"/>
    <property type="match status" value="1"/>
</dbReference>
<dbReference type="InterPro" id="IPR023214">
    <property type="entry name" value="HAD_sf"/>
</dbReference>
<dbReference type="GO" id="GO:0016791">
    <property type="term" value="F:phosphatase activity"/>
    <property type="evidence" value="ECO:0007669"/>
    <property type="project" value="UniProtKB-ARBA"/>
</dbReference>
<dbReference type="GO" id="GO:0000287">
    <property type="term" value="F:magnesium ion binding"/>
    <property type="evidence" value="ECO:0007669"/>
    <property type="project" value="TreeGrafter"/>
</dbReference>
<reference evidence="1 2" key="1">
    <citation type="submission" date="2017-09" db="EMBL/GenBank/DDBJ databases">
        <title>Complete genome sequence of Oxytococcus suis strain ZY16052.</title>
        <authorList>
            <person name="Li F."/>
        </authorList>
    </citation>
    <scope>NUCLEOTIDE SEQUENCE [LARGE SCALE GENOMIC DNA]</scope>
    <source>
        <strain evidence="1 2">ZY16052</strain>
    </source>
</reference>